<sequence>MHLETCTNDDCRGCFPRNADRGFLCQSHHDRFEHAYTRWDEFERRVSALGLSKAVQRDTAGIRTTADGHVNLTGAFLAVDECHRHLLSLTAFGSIDMWISTEEGAKDAIQFAAAAERAYRAHEIAEHPHRIRRIRCPECQQQLIWNPPAWFEGDVTVKCSNDECRHVLDQNEFEELENAS</sequence>
<keyword evidence="2" id="KW-1185">Reference proteome</keyword>
<dbReference type="Proteomes" id="UP001259347">
    <property type="component" value="Unassembled WGS sequence"/>
</dbReference>
<evidence type="ECO:0000313" key="2">
    <source>
        <dbReference type="Proteomes" id="UP001259347"/>
    </source>
</evidence>
<dbReference type="EMBL" id="JAVDUM010000019">
    <property type="protein sequence ID" value="MDR6868953.1"/>
    <property type="molecule type" value="Genomic_DNA"/>
</dbReference>
<dbReference type="RefSeq" id="WP_310023251.1">
    <property type="nucleotide sequence ID" value="NZ_JAVDUM010000019.1"/>
</dbReference>
<comment type="caution">
    <text evidence="1">The sequence shown here is derived from an EMBL/GenBank/DDBJ whole genome shotgun (WGS) entry which is preliminary data.</text>
</comment>
<reference evidence="1 2" key="1">
    <citation type="submission" date="2023-07" db="EMBL/GenBank/DDBJ databases">
        <title>Sorghum-associated microbial communities from plants grown in Nebraska, USA.</title>
        <authorList>
            <person name="Schachtman D."/>
        </authorList>
    </citation>
    <scope>NUCLEOTIDE SEQUENCE [LARGE SCALE GENOMIC DNA]</scope>
    <source>
        <strain evidence="1 2">2980</strain>
    </source>
</reference>
<evidence type="ECO:0008006" key="3">
    <source>
        <dbReference type="Google" id="ProtNLM"/>
    </source>
</evidence>
<protein>
    <recommendedName>
        <fullName evidence="3">C2H2-type domain-containing protein</fullName>
    </recommendedName>
</protein>
<gene>
    <name evidence="1" type="ORF">J2Y69_003579</name>
</gene>
<organism evidence="1 2">
    <name type="scientific">Microbacterium resistens</name>
    <dbReference type="NCBI Taxonomy" id="156977"/>
    <lineage>
        <taxon>Bacteria</taxon>
        <taxon>Bacillati</taxon>
        <taxon>Actinomycetota</taxon>
        <taxon>Actinomycetes</taxon>
        <taxon>Micrococcales</taxon>
        <taxon>Microbacteriaceae</taxon>
        <taxon>Microbacterium</taxon>
    </lineage>
</organism>
<proteinExistence type="predicted"/>
<evidence type="ECO:0000313" key="1">
    <source>
        <dbReference type="EMBL" id="MDR6868953.1"/>
    </source>
</evidence>
<name>A0ABU1SI12_9MICO</name>
<accession>A0ABU1SI12</accession>